<keyword evidence="2" id="KW-0812">Transmembrane</keyword>
<evidence type="ECO:0000256" key="2">
    <source>
        <dbReference type="SAM" id="Phobius"/>
    </source>
</evidence>
<feature type="region of interest" description="Disordered" evidence="1">
    <location>
        <begin position="43"/>
        <end position="62"/>
    </location>
</feature>
<keyword evidence="2" id="KW-1133">Transmembrane helix</keyword>
<reference evidence="3 4" key="1">
    <citation type="submission" date="2020-07" db="EMBL/GenBank/DDBJ databases">
        <title>The yeast mating-type switching endonuclease HO is a domesticated member of an unorthodox homing genetic element family.</title>
        <authorList>
            <person name="Coughlan A.Y."/>
            <person name="Lombardi L."/>
            <person name="Braun-Galleani S."/>
            <person name="Martos A.R."/>
            <person name="Galeote V."/>
            <person name="Bigey F."/>
            <person name="Dequin S."/>
            <person name="Byrne K.P."/>
            <person name="Wolfe K.H."/>
        </authorList>
    </citation>
    <scope>NUCLEOTIDE SEQUENCE [LARGE SCALE GENOMIC DNA]</scope>
    <source>
        <strain evidence="3 4">NRRL Y-6702</strain>
    </source>
</reference>
<dbReference type="OrthoDB" id="4080273at2759"/>
<feature type="compositionally biased region" description="Basic and acidic residues" evidence="1">
    <location>
        <begin position="69"/>
        <end position="79"/>
    </location>
</feature>
<dbReference type="Proteomes" id="UP000509704">
    <property type="component" value="Chromosome 2"/>
</dbReference>
<dbReference type="GeneID" id="59235256"/>
<organism evidence="3 4">
    <name type="scientific">Zygotorulaspora mrakii</name>
    <name type="common">Zygosaccharomyces mrakii</name>
    <dbReference type="NCBI Taxonomy" id="42260"/>
    <lineage>
        <taxon>Eukaryota</taxon>
        <taxon>Fungi</taxon>
        <taxon>Dikarya</taxon>
        <taxon>Ascomycota</taxon>
        <taxon>Saccharomycotina</taxon>
        <taxon>Saccharomycetes</taxon>
        <taxon>Saccharomycetales</taxon>
        <taxon>Saccharomycetaceae</taxon>
        <taxon>Zygotorulaspora</taxon>
    </lineage>
</organism>
<keyword evidence="4" id="KW-1185">Reference proteome</keyword>
<evidence type="ECO:0000313" key="3">
    <source>
        <dbReference type="EMBL" id="QLG71594.1"/>
    </source>
</evidence>
<accession>A0A7H9AZS8</accession>
<dbReference type="KEGG" id="zmk:HG535_0B06390"/>
<dbReference type="RefSeq" id="XP_037143322.1">
    <property type="nucleotide sequence ID" value="XM_037287427.1"/>
</dbReference>
<evidence type="ECO:0000313" key="4">
    <source>
        <dbReference type="Proteomes" id="UP000509704"/>
    </source>
</evidence>
<gene>
    <name evidence="3" type="ORF">HG535_0B06390</name>
</gene>
<keyword evidence="2" id="KW-0472">Membrane</keyword>
<evidence type="ECO:0008006" key="5">
    <source>
        <dbReference type="Google" id="ProtNLM"/>
    </source>
</evidence>
<evidence type="ECO:0000256" key="1">
    <source>
        <dbReference type="SAM" id="MobiDB-lite"/>
    </source>
</evidence>
<feature type="compositionally biased region" description="Polar residues" evidence="1">
    <location>
        <begin position="87"/>
        <end position="96"/>
    </location>
</feature>
<dbReference type="AlphaFoldDB" id="A0A7H9AZS8"/>
<proteinExistence type="predicted"/>
<sequence length="96" mass="10764">MPRIKGFDLFTIGVIIVAGVYTGTKFFEPLVIEQLRKDGHLRTDISVPKYNSEGEPVDEKSMMQLRKELEQINKLEKSQARKPQPPASTTGTSQSS</sequence>
<protein>
    <recommendedName>
        <fullName evidence="5">Protein ECM19</fullName>
    </recommendedName>
</protein>
<feature type="region of interest" description="Disordered" evidence="1">
    <location>
        <begin position="69"/>
        <end position="96"/>
    </location>
</feature>
<name>A0A7H9AZS8_ZYGMR</name>
<feature type="transmembrane region" description="Helical" evidence="2">
    <location>
        <begin position="6"/>
        <end position="27"/>
    </location>
</feature>
<dbReference type="EMBL" id="CP058605">
    <property type="protein sequence ID" value="QLG71594.1"/>
    <property type="molecule type" value="Genomic_DNA"/>
</dbReference>